<dbReference type="Proteomes" id="UP000828390">
    <property type="component" value="Unassembled WGS sequence"/>
</dbReference>
<keyword evidence="2" id="KW-1185">Reference proteome</keyword>
<reference evidence="1" key="1">
    <citation type="journal article" date="2019" name="bioRxiv">
        <title>The Genome of the Zebra Mussel, Dreissena polymorpha: A Resource for Invasive Species Research.</title>
        <authorList>
            <person name="McCartney M.A."/>
            <person name="Auch B."/>
            <person name="Kono T."/>
            <person name="Mallez S."/>
            <person name="Zhang Y."/>
            <person name="Obille A."/>
            <person name="Becker A."/>
            <person name="Abrahante J.E."/>
            <person name="Garbe J."/>
            <person name="Badalamenti J.P."/>
            <person name="Herman A."/>
            <person name="Mangelson H."/>
            <person name="Liachko I."/>
            <person name="Sullivan S."/>
            <person name="Sone E.D."/>
            <person name="Koren S."/>
            <person name="Silverstein K.A.T."/>
            <person name="Beckman K.B."/>
            <person name="Gohl D.M."/>
        </authorList>
    </citation>
    <scope>NUCLEOTIDE SEQUENCE</scope>
    <source>
        <strain evidence="1">Duluth1</strain>
        <tissue evidence="1">Whole animal</tissue>
    </source>
</reference>
<gene>
    <name evidence="1" type="ORF">DPMN_158677</name>
</gene>
<reference evidence="1" key="2">
    <citation type="submission" date="2020-11" db="EMBL/GenBank/DDBJ databases">
        <authorList>
            <person name="McCartney M.A."/>
            <person name="Auch B."/>
            <person name="Kono T."/>
            <person name="Mallez S."/>
            <person name="Becker A."/>
            <person name="Gohl D.M."/>
            <person name="Silverstein K.A.T."/>
            <person name="Koren S."/>
            <person name="Bechman K.B."/>
            <person name="Herman A."/>
            <person name="Abrahante J.E."/>
            <person name="Garbe J."/>
        </authorList>
    </citation>
    <scope>NUCLEOTIDE SEQUENCE</scope>
    <source>
        <strain evidence="1">Duluth1</strain>
        <tissue evidence="1">Whole animal</tissue>
    </source>
</reference>
<evidence type="ECO:0000313" key="2">
    <source>
        <dbReference type="Proteomes" id="UP000828390"/>
    </source>
</evidence>
<dbReference type="EMBL" id="JAIWYP010000008">
    <property type="protein sequence ID" value="KAH3780854.1"/>
    <property type="molecule type" value="Genomic_DNA"/>
</dbReference>
<evidence type="ECO:0000313" key="1">
    <source>
        <dbReference type="EMBL" id="KAH3780854.1"/>
    </source>
</evidence>
<accession>A0A9D4EK81</accession>
<sequence>MQINFPRNVDIGNGLCTRKTVVAVLVHISVDGKVSRSQVVIEQGVRLVCWFTFSDIQGSNDSNTQL</sequence>
<dbReference type="AlphaFoldDB" id="A0A9D4EK81"/>
<name>A0A9D4EK81_DREPO</name>
<comment type="caution">
    <text evidence="1">The sequence shown here is derived from an EMBL/GenBank/DDBJ whole genome shotgun (WGS) entry which is preliminary data.</text>
</comment>
<organism evidence="1 2">
    <name type="scientific">Dreissena polymorpha</name>
    <name type="common">Zebra mussel</name>
    <name type="synonym">Mytilus polymorpha</name>
    <dbReference type="NCBI Taxonomy" id="45954"/>
    <lineage>
        <taxon>Eukaryota</taxon>
        <taxon>Metazoa</taxon>
        <taxon>Spiralia</taxon>
        <taxon>Lophotrochozoa</taxon>
        <taxon>Mollusca</taxon>
        <taxon>Bivalvia</taxon>
        <taxon>Autobranchia</taxon>
        <taxon>Heteroconchia</taxon>
        <taxon>Euheterodonta</taxon>
        <taxon>Imparidentia</taxon>
        <taxon>Neoheterodontei</taxon>
        <taxon>Myida</taxon>
        <taxon>Dreissenoidea</taxon>
        <taxon>Dreissenidae</taxon>
        <taxon>Dreissena</taxon>
    </lineage>
</organism>
<proteinExistence type="predicted"/>
<protein>
    <submittedName>
        <fullName evidence="1">Uncharacterized protein</fullName>
    </submittedName>
</protein>